<evidence type="ECO:0000259" key="2">
    <source>
        <dbReference type="Pfam" id="PF00656"/>
    </source>
</evidence>
<dbReference type="InterPro" id="IPR011600">
    <property type="entry name" value="Pept_C14_caspase"/>
</dbReference>
<dbReference type="Pfam" id="PF00656">
    <property type="entry name" value="Peptidase_C14"/>
    <property type="match status" value="1"/>
</dbReference>
<keyword evidence="1" id="KW-0732">Signal</keyword>
<name>A0ABY9WIQ4_9BACT</name>
<feature type="domain" description="Peptidase C14 caspase" evidence="2">
    <location>
        <begin position="26"/>
        <end position="248"/>
    </location>
</feature>
<accession>A0ABY9WIQ4</accession>
<keyword evidence="4" id="KW-1185">Reference proteome</keyword>
<evidence type="ECO:0000256" key="1">
    <source>
        <dbReference type="SAM" id="SignalP"/>
    </source>
</evidence>
<feature type="signal peptide" evidence="1">
    <location>
        <begin position="1"/>
        <end position="20"/>
    </location>
</feature>
<gene>
    <name evidence="3" type="ORF">F0U60_02395</name>
</gene>
<dbReference type="EMBL" id="CP043494">
    <property type="protein sequence ID" value="WNG43069.1"/>
    <property type="molecule type" value="Genomic_DNA"/>
</dbReference>
<dbReference type="Proteomes" id="UP001611383">
    <property type="component" value="Chromosome"/>
</dbReference>
<protein>
    <submittedName>
        <fullName evidence="3">Caspase family protein</fullName>
    </submittedName>
</protein>
<evidence type="ECO:0000313" key="3">
    <source>
        <dbReference type="EMBL" id="WNG43069.1"/>
    </source>
</evidence>
<dbReference type="Gene3D" id="3.40.50.1460">
    <property type="match status" value="1"/>
</dbReference>
<organism evidence="3 4">
    <name type="scientific">Archangium minus</name>
    <dbReference type="NCBI Taxonomy" id="83450"/>
    <lineage>
        <taxon>Bacteria</taxon>
        <taxon>Pseudomonadati</taxon>
        <taxon>Myxococcota</taxon>
        <taxon>Myxococcia</taxon>
        <taxon>Myxococcales</taxon>
        <taxon>Cystobacterineae</taxon>
        <taxon>Archangiaceae</taxon>
        <taxon>Archangium</taxon>
    </lineage>
</organism>
<dbReference type="RefSeq" id="WP_395813485.1">
    <property type="nucleotide sequence ID" value="NZ_CP043494.1"/>
</dbReference>
<reference evidence="3 4" key="1">
    <citation type="submission" date="2019-08" db="EMBL/GenBank/DDBJ databases">
        <title>Archangium and Cystobacter genomes.</title>
        <authorList>
            <person name="Chen I.-C.K."/>
            <person name="Wielgoss S."/>
        </authorList>
    </citation>
    <scope>NUCLEOTIDE SEQUENCE [LARGE SCALE GENOMIC DNA]</scope>
    <source>
        <strain evidence="3 4">Cbm 6</strain>
    </source>
</reference>
<proteinExistence type="predicted"/>
<evidence type="ECO:0000313" key="4">
    <source>
        <dbReference type="Proteomes" id="UP001611383"/>
    </source>
</evidence>
<sequence length="785" mass="81481">MSVSRAFVLLGLLLAAPALAETGTVRRFALLVGVNDGGPERVRLRYAVSDAKSFDKVLGELGGVAAGDRRLLVESGRAELLAALGDLRSRTEAARASGASRVEVLVYYSGHSDEEGLLLKGERLDYGELRRALNALPADVRIAVLDSCASGAFARTKGGTRRPAFLVDAGSKVRGHAILTSSSEDEASQESDRLGGSYFTHHLLSGLRGAADSTRDGRVTLNEAYQFAFHETLARTEKTRGGAQHPAYDIELAGSGDLVMTDLRATSAGLYLAEALEGRLFVRDEAGTLVVELQKLPGRPTELGLAPGRYHVRRELGSGASEASFTLVEGQRTPLSPTSFQSVPLEATVSRGNVGGTVGDVMGVEAALAPVEAGSQVGRPRTQLVTALSLIPSLSTNTLRAPGQAVENQLAIGAVNGGAAVRGVALSLLANWYDEEAHGALLSTGMNMVKGRSSGAHVSSVANIALGPVDGMQATGGVNVARGDVGLGQLAGGVNVATGAVRGVQLSGAGNVTGGNFGGVQLSGAGNVTGGNFGGVQGSGGFNVAQGDFEGFQGAGVFNVAGGAVRGTQLSAAFNSAGNVSGLQLSLLNVGGDVSGMQLGIVNVARVVKGMQLGLVNVSEEVKGVPLGLLSFEKKGQFHVEFYGSDIQLTNIAVKFGGKYVYTTLLGGIGPDDRLERFSLGLGLGFHLPLWGNRMWLDGDVAGSSVHRVRDPFGGSSNLLAQGRLMFGVQLFERFALFGGPTYNAYFAFSEANRYKLTSLPAREERLDTSSTVQLWPGVQIGVRI</sequence>
<feature type="chain" id="PRO_5045112329" evidence="1">
    <location>
        <begin position="21"/>
        <end position="785"/>
    </location>
</feature>